<evidence type="ECO:0000313" key="1">
    <source>
        <dbReference type="EMBL" id="MSR94059.1"/>
    </source>
</evidence>
<dbReference type="EMBL" id="VULY01000018">
    <property type="protein sequence ID" value="MSR94059.1"/>
    <property type="molecule type" value="Genomic_DNA"/>
</dbReference>
<protein>
    <submittedName>
        <fullName evidence="1">Uncharacterized protein</fullName>
    </submittedName>
</protein>
<proteinExistence type="predicted"/>
<dbReference type="RefSeq" id="WP_154477443.1">
    <property type="nucleotide sequence ID" value="NZ_VULY01000018.1"/>
</dbReference>
<organism evidence="1 2">
    <name type="scientific">Suipraeoptans intestinalis</name>
    <dbReference type="NCBI Taxonomy" id="2606628"/>
    <lineage>
        <taxon>Bacteria</taxon>
        <taxon>Bacillati</taxon>
        <taxon>Bacillota</taxon>
        <taxon>Clostridia</taxon>
        <taxon>Lachnospirales</taxon>
        <taxon>Lachnospiraceae</taxon>
        <taxon>Suipraeoptans</taxon>
    </lineage>
</organism>
<gene>
    <name evidence="1" type="ORF">FYJ34_07260</name>
</gene>
<accession>A0A6N7V0F5</accession>
<keyword evidence="2" id="KW-1185">Reference proteome</keyword>
<comment type="caution">
    <text evidence="1">The sequence shown here is derived from an EMBL/GenBank/DDBJ whole genome shotgun (WGS) entry which is preliminary data.</text>
</comment>
<evidence type="ECO:0000313" key="2">
    <source>
        <dbReference type="Proteomes" id="UP000434409"/>
    </source>
</evidence>
<dbReference type="Proteomes" id="UP000434409">
    <property type="component" value="Unassembled WGS sequence"/>
</dbReference>
<dbReference type="AlphaFoldDB" id="A0A6N7V0F5"/>
<sequence>MAESKRDRFVRIVENRTNKILDMLRLLANCANKSNYDYDDDDIKQIFAAIDKEVKATKNAFLGIDSKEERFSLKEKK</sequence>
<name>A0A6N7V0F5_9FIRM</name>
<reference evidence="1 2" key="1">
    <citation type="submission" date="2019-08" db="EMBL/GenBank/DDBJ databases">
        <title>In-depth cultivation of the pig gut microbiome towards novel bacterial diversity and tailored functional studies.</title>
        <authorList>
            <person name="Wylensek D."/>
            <person name="Hitch T.C.A."/>
            <person name="Clavel T."/>
        </authorList>
    </citation>
    <scope>NUCLEOTIDE SEQUENCE [LARGE SCALE GENOMIC DNA]</scope>
    <source>
        <strain evidence="1 2">68-1-5</strain>
    </source>
</reference>